<accession>A0A9N9FDC1</accession>
<keyword evidence="2" id="KW-1185">Reference proteome</keyword>
<gene>
    <name evidence="1" type="ORF">AMORRO_LOCUS4446</name>
</gene>
<sequence length="40" mass="4645">ESEVNSNKEIVFVPTRLEELNEARFIQVKYHGLSELVVID</sequence>
<reference evidence="1" key="1">
    <citation type="submission" date="2021-06" db="EMBL/GenBank/DDBJ databases">
        <authorList>
            <person name="Kallberg Y."/>
            <person name="Tangrot J."/>
            <person name="Rosling A."/>
        </authorList>
    </citation>
    <scope>NUCLEOTIDE SEQUENCE</scope>
    <source>
        <strain evidence="1">CL551</strain>
    </source>
</reference>
<name>A0A9N9FDC1_9GLOM</name>
<comment type="caution">
    <text evidence="1">The sequence shown here is derived from an EMBL/GenBank/DDBJ whole genome shotgun (WGS) entry which is preliminary data.</text>
</comment>
<feature type="non-terminal residue" evidence="1">
    <location>
        <position position="40"/>
    </location>
</feature>
<organism evidence="1 2">
    <name type="scientific">Acaulospora morrowiae</name>
    <dbReference type="NCBI Taxonomy" id="94023"/>
    <lineage>
        <taxon>Eukaryota</taxon>
        <taxon>Fungi</taxon>
        <taxon>Fungi incertae sedis</taxon>
        <taxon>Mucoromycota</taxon>
        <taxon>Glomeromycotina</taxon>
        <taxon>Glomeromycetes</taxon>
        <taxon>Diversisporales</taxon>
        <taxon>Acaulosporaceae</taxon>
        <taxon>Acaulospora</taxon>
    </lineage>
</organism>
<dbReference type="Proteomes" id="UP000789342">
    <property type="component" value="Unassembled WGS sequence"/>
</dbReference>
<evidence type="ECO:0000313" key="1">
    <source>
        <dbReference type="EMBL" id="CAG8526120.1"/>
    </source>
</evidence>
<evidence type="ECO:0000313" key="2">
    <source>
        <dbReference type="Proteomes" id="UP000789342"/>
    </source>
</evidence>
<proteinExistence type="predicted"/>
<dbReference type="AlphaFoldDB" id="A0A9N9FDC1"/>
<protein>
    <submittedName>
        <fullName evidence="1">10898_t:CDS:1</fullName>
    </submittedName>
</protein>
<dbReference type="EMBL" id="CAJVPV010002437">
    <property type="protein sequence ID" value="CAG8526120.1"/>
    <property type="molecule type" value="Genomic_DNA"/>
</dbReference>